<dbReference type="AlphaFoldDB" id="A6MFK0"/>
<feature type="region of interest" description="Disordered" evidence="1">
    <location>
        <begin position="1025"/>
        <end position="1070"/>
    </location>
</feature>
<proteinExistence type="predicted"/>
<feature type="region of interest" description="Disordered" evidence="1">
    <location>
        <begin position="931"/>
        <end position="964"/>
    </location>
</feature>
<dbReference type="EMBL" id="DQ912824">
    <property type="protein sequence ID" value="ABI83657.1"/>
    <property type="molecule type" value="Genomic_DNA"/>
</dbReference>
<sequence>MQGGWTFNNTQRQLYQKILEHIRKNQVVNPTIRQPISYLSHKFDQWLFAVQNTPHEKCTIVTEEFLNTIILESIDFHSFALVSEKLDADFQEQCNEQGILFLSGLRLQLIKHIAKQIRDSGVGAIPLSDIERLLNQNTPLPVRFNPADIDCYSDFVDSILNASNKEVLYEEAQKVLNIVAPLTPNILIMRGLAHAITKSIDPHSEVNHTEQLIIEAKTSILLHTTAGTQITRETQVQQANEAFAHEHPVQDRIIRAANYFNTYLSTTISWTYIGSVLSTFLTRMYAGYASSRAESDIHNALLRAHHNVTFNHTRIYQPDLNTNPNNTVGNNTVIYAPRHPSEQFPEHQGVLNGFPSYITTLMSTVQLTWTLPNMIFGQRKRTFILKHLKKYRPTQEEQRDDNRFLATVVFRWFGNVVIQPVDCVDSALKDAFFRWTIFRFFTPLAPIEEPLKMRGLYARLNRQCYRNQGRELVLSNRIMNSASLAILFFEYLDVSLGFPLPICSAMLKGTRIASVILPVLFNRLCGNITYNLRFRSFILANMLRTGSSPVVLTGFDLIGNSLRHVSLLTALDVMATVNIDAISSRILYEADVLEQHIMIIEDTVENIIVNNRGSLALLAPNMEIRFTDSRNRITISEILEEDEEELQTRRHATREHNNTEILYRLRGARRVLHQEVPGTMQDEIPLLSYRRRHSSSTIEELIIDPEERAAHFYQQDILHPNRNTETRTPPGVYPVRAPVNMLNADIYLEEQNSIALTSYTRRPSVDNSQEQPVVFIEQQESNVDAQPETPELRAAYFYQQNILHPRRNTETSIPPGVSPARAPTGMLNESIYLEEQEGERLTSYRRCSSITLTEEECELQQVIVEQQDPDRGPHPTDSDIINLRATYFYQQNILHPRRDTETSTTPGVYHVRAPVNMLNADIYLEEQNEGQLTSYTRHSGTTSSNQGRSRRSGRSALNEPLPDSQIRQAFFSQLHPRRRSGDPLQDIIPESMMQAEILLDPEEDPPLLFGRNIPTCSITEIITEESDTSTQQAAGATATPIGGADDDDNTLPSSTLHVSSATHHGAPLSR</sequence>
<organism evidence="2">
    <name type="scientific">Ehrlichia chaffeensis</name>
    <dbReference type="NCBI Taxonomy" id="945"/>
    <lineage>
        <taxon>Bacteria</taxon>
        <taxon>Pseudomonadati</taxon>
        <taxon>Pseudomonadota</taxon>
        <taxon>Alphaproteobacteria</taxon>
        <taxon>Rickettsiales</taxon>
        <taxon>Anaplasmataceae</taxon>
        <taxon>Ehrlichia</taxon>
    </lineage>
</organism>
<accession>A6MFK0</accession>
<reference evidence="2" key="1">
    <citation type="journal article" date="2007" name="Infect. Immun.">
        <title>Virulence potential of Ehrlichia chaffeensis strains of distinct genome sequences.</title>
        <authorList>
            <person name="Miura K."/>
            <person name="Rikihisa Y."/>
        </authorList>
    </citation>
    <scope>NUCLEOTIDE SEQUENCE</scope>
    <source>
        <strain evidence="2">Wakulla</strain>
    </source>
</reference>
<name>A6MFK0_EHRCH</name>
<protein>
    <submittedName>
        <fullName evidence="2">ECH0849-like protein</fullName>
    </submittedName>
</protein>
<feature type="compositionally biased region" description="Low complexity" evidence="1">
    <location>
        <begin position="1028"/>
        <end position="1043"/>
    </location>
</feature>
<evidence type="ECO:0000313" key="2">
    <source>
        <dbReference type="EMBL" id="ABI83657.1"/>
    </source>
</evidence>
<feature type="compositionally biased region" description="Polar residues" evidence="1">
    <location>
        <begin position="1050"/>
        <end position="1062"/>
    </location>
</feature>
<evidence type="ECO:0000256" key="1">
    <source>
        <dbReference type="SAM" id="MobiDB-lite"/>
    </source>
</evidence>